<sequence length="306" mass="33011">MENFKVAVLMGGISSEREVSLVSGKFVFESVKKNFDAVCITLDKNELPKGLSSQNTIVFPVMHGEYGEDGTLQKELEDAGFAYAGTNSIASRVCMNKPAAKFLMGAAGLNVAKGIAFSAKEKPSACAAAEMLGERLILKPADKGSSVGLKTLNGKAELEAALSEISEGMWLLESFFKGREFSIGVIGGKAAGIVEIIPEGGVYDFKRKYTKGATRYEFPAKLSEKETENMKCAAEKAFAVCGCRDFSRVDFLMDESGNFIVLEINTLPGMTPTSLLPKSASCAGYDFDGLCKKMLEGAIMRFRKNR</sequence>
<organism evidence="7 8">
    <name type="scientific">Intestinicryptomonas porci</name>
    <dbReference type="NCBI Taxonomy" id="2926320"/>
    <lineage>
        <taxon>Bacteria</taxon>
        <taxon>Pseudomonadati</taxon>
        <taxon>Verrucomicrobiota</taxon>
        <taxon>Opitutia</taxon>
        <taxon>Opitutales</taxon>
        <taxon>Intestinicryptomonaceae</taxon>
        <taxon>Intestinicryptomonas</taxon>
    </lineage>
</organism>
<keyword evidence="4" id="KW-0963">Cytoplasm</keyword>
<dbReference type="InterPro" id="IPR011095">
    <property type="entry name" value="Dala_Dala_lig_C"/>
</dbReference>
<protein>
    <recommendedName>
        <fullName evidence="4">D-alanine--D-alanine ligase</fullName>
        <ecNumber evidence="4">6.3.2.4</ecNumber>
    </recommendedName>
    <alternativeName>
        <fullName evidence="4">D-Ala-D-Ala ligase</fullName>
    </alternativeName>
    <alternativeName>
        <fullName evidence="4">D-alanylalanine synthetase</fullName>
    </alternativeName>
</protein>
<dbReference type="InterPro" id="IPR013815">
    <property type="entry name" value="ATP_grasp_subdomain_1"/>
</dbReference>
<dbReference type="PROSITE" id="PS50975">
    <property type="entry name" value="ATP_GRASP"/>
    <property type="match status" value="1"/>
</dbReference>
<dbReference type="GO" id="GO:0008716">
    <property type="term" value="F:D-alanine-D-alanine ligase activity"/>
    <property type="evidence" value="ECO:0007669"/>
    <property type="project" value="UniProtKB-EC"/>
</dbReference>
<dbReference type="SUPFAM" id="SSF52440">
    <property type="entry name" value="PreATP-grasp domain"/>
    <property type="match status" value="1"/>
</dbReference>
<keyword evidence="2 4" id="KW-0436">Ligase</keyword>
<evidence type="ECO:0000256" key="5">
    <source>
        <dbReference type="PROSITE-ProRule" id="PRU00409"/>
    </source>
</evidence>
<comment type="pathway">
    <text evidence="4">Cell wall biogenesis; peptidoglycan biosynthesis.</text>
</comment>
<dbReference type="PIRSF" id="PIRSF039102">
    <property type="entry name" value="Ddl/VanB"/>
    <property type="match status" value="1"/>
</dbReference>
<reference evidence="7 8" key="1">
    <citation type="submission" date="2022-03" db="EMBL/GenBank/DDBJ databases">
        <title>Novel taxa within the pig intestine.</title>
        <authorList>
            <person name="Wylensek D."/>
            <person name="Bishof K."/>
            <person name="Afrizal A."/>
            <person name="Clavel T."/>
        </authorList>
    </citation>
    <scope>NUCLEOTIDE SEQUENCE [LARGE SCALE GENOMIC DNA]</scope>
    <source>
        <strain evidence="7 8">CLA-KB-P66</strain>
    </source>
</reference>
<gene>
    <name evidence="4" type="primary">ddl</name>
    <name evidence="7" type="ORF">MOX91_07795</name>
</gene>
<dbReference type="InterPro" id="IPR011761">
    <property type="entry name" value="ATP-grasp"/>
</dbReference>
<dbReference type="SUPFAM" id="SSF56059">
    <property type="entry name" value="Glutathione synthetase ATP-binding domain-like"/>
    <property type="match status" value="1"/>
</dbReference>
<dbReference type="PANTHER" id="PTHR23132:SF23">
    <property type="entry name" value="D-ALANINE--D-ALANINE LIGASE B"/>
    <property type="match status" value="1"/>
</dbReference>
<comment type="function">
    <text evidence="4">Cell wall formation.</text>
</comment>
<comment type="caution">
    <text evidence="7">The sequence shown here is derived from an EMBL/GenBank/DDBJ whole genome shotgun (WGS) entry which is preliminary data.</text>
</comment>
<dbReference type="NCBIfam" id="TIGR01205">
    <property type="entry name" value="D_ala_D_alaTIGR"/>
    <property type="match status" value="1"/>
</dbReference>
<comment type="similarity">
    <text evidence="1 4">Belongs to the D-alanine--D-alanine ligase family.</text>
</comment>
<evidence type="ECO:0000256" key="3">
    <source>
        <dbReference type="ARBA" id="ARBA00023316"/>
    </source>
</evidence>
<keyword evidence="4" id="KW-0133">Cell shape</keyword>
<dbReference type="PANTHER" id="PTHR23132">
    <property type="entry name" value="D-ALANINE--D-ALANINE LIGASE"/>
    <property type="match status" value="1"/>
</dbReference>
<accession>A0ABU4WHP2</accession>
<evidence type="ECO:0000256" key="2">
    <source>
        <dbReference type="ARBA" id="ARBA00022598"/>
    </source>
</evidence>
<dbReference type="EC" id="6.3.2.4" evidence="4"/>
<dbReference type="Pfam" id="PF07478">
    <property type="entry name" value="Dala_Dala_lig_C"/>
    <property type="match status" value="1"/>
</dbReference>
<dbReference type="Gene3D" id="3.40.50.20">
    <property type="match status" value="1"/>
</dbReference>
<dbReference type="InterPro" id="IPR005905">
    <property type="entry name" value="D_ala_D_ala"/>
</dbReference>
<keyword evidence="5" id="KW-0067">ATP-binding</keyword>
<dbReference type="RefSeq" id="WP_370397528.1">
    <property type="nucleotide sequence ID" value="NZ_JALBUT010000009.1"/>
</dbReference>
<comment type="subcellular location">
    <subcellularLocation>
        <location evidence="4">Cytoplasm</location>
    </subcellularLocation>
</comment>
<evidence type="ECO:0000256" key="1">
    <source>
        <dbReference type="ARBA" id="ARBA00010871"/>
    </source>
</evidence>
<dbReference type="InterPro" id="IPR016185">
    <property type="entry name" value="PreATP-grasp_dom_sf"/>
</dbReference>
<evidence type="ECO:0000313" key="7">
    <source>
        <dbReference type="EMBL" id="MDX8416075.1"/>
    </source>
</evidence>
<dbReference type="Proteomes" id="UP001275932">
    <property type="component" value="Unassembled WGS sequence"/>
</dbReference>
<name>A0ABU4WHP2_9BACT</name>
<keyword evidence="3 4" id="KW-0961">Cell wall biogenesis/degradation</keyword>
<keyword evidence="4" id="KW-0573">Peptidoglycan synthesis</keyword>
<proteinExistence type="inferred from homology"/>
<keyword evidence="8" id="KW-1185">Reference proteome</keyword>
<evidence type="ECO:0000313" key="8">
    <source>
        <dbReference type="Proteomes" id="UP001275932"/>
    </source>
</evidence>
<keyword evidence="5" id="KW-0547">Nucleotide-binding</keyword>
<dbReference type="HAMAP" id="MF_00047">
    <property type="entry name" value="Dala_Dala_lig"/>
    <property type="match status" value="1"/>
</dbReference>
<evidence type="ECO:0000256" key="4">
    <source>
        <dbReference type="HAMAP-Rule" id="MF_00047"/>
    </source>
</evidence>
<comment type="catalytic activity">
    <reaction evidence="4">
        <text>2 D-alanine + ATP = D-alanyl-D-alanine + ADP + phosphate + H(+)</text>
        <dbReference type="Rhea" id="RHEA:11224"/>
        <dbReference type="ChEBI" id="CHEBI:15378"/>
        <dbReference type="ChEBI" id="CHEBI:30616"/>
        <dbReference type="ChEBI" id="CHEBI:43474"/>
        <dbReference type="ChEBI" id="CHEBI:57416"/>
        <dbReference type="ChEBI" id="CHEBI:57822"/>
        <dbReference type="ChEBI" id="CHEBI:456216"/>
        <dbReference type="EC" id="6.3.2.4"/>
    </reaction>
</comment>
<feature type="domain" description="ATP-grasp" evidence="6">
    <location>
        <begin position="101"/>
        <end position="296"/>
    </location>
</feature>
<dbReference type="NCBIfam" id="NF002378">
    <property type="entry name" value="PRK01372.1"/>
    <property type="match status" value="1"/>
</dbReference>
<dbReference type="Gene3D" id="3.30.470.20">
    <property type="entry name" value="ATP-grasp fold, B domain"/>
    <property type="match status" value="1"/>
</dbReference>
<dbReference type="EMBL" id="JALBUT010000009">
    <property type="protein sequence ID" value="MDX8416075.1"/>
    <property type="molecule type" value="Genomic_DNA"/>
</dbReference>
<dbReference type="Gene3D" id="3.30.1490.20">
    <property type="entry name" value="ATP-grasp fold, A domain"/>
    <property type="match status" value="1"/>
</dbReference>
<evidence type="ECO:0000259" key="6">
    <source>
        <dbReference type="PROSITE" id="PS50975"/>
    </source>
</evidence>